<dbReference type="InterPro" id="IPR020861">
    <property type="entry name" value="Triosephosphate_isomerase_AS"/>
</dbReference>
<dbReference type="EMBL" id="OZ020113">
    <property type="protein sequence ID" value="CAK9265813.1"/>
    <property type="molecule type" value="Genomic_DNA"/>
</dbReference>
<dbReference type="InterPro" id="IPR000652">
    <property type="entry name" value="Triosephosphate_isomerase"/>
</dbReference>
<protein>
    <recommendedName>
        <fullName evidence="7">Triosephosphate isomerase</fullName>
    </recommendedName>
</protein>
<dbReference type="CDD" id="cd00311">
    <property type="entry name" value="TIM"/>
    <property type="match status" value="1"/>
</dbReference>
<evidence type="ECO:0000256" key="4">
    <source>
        <dbReference type="ARBA" id="ARBA00024331"/>
    </source>
</evidence>
<comment type="similarity">
    <text evidence="1">Belongs to the triosephosphate isomerase family.</text>
</comment>
<dbReference type="NCBIfam" id="TIGR00419">
    <property type="entry name" value="tim"/>
    <property type="match status" value="1"/>
</dbReference>
<organism evidence="5 6">
    <name type="scientific">Sphagnum jensenii</name>
    <dbReference type="NCBI Taxonomy" id="128206"/>
    <lineage>
        <taxon>Eukaryota</taxon>
        <taxon>Viridiplantae</taxon>
        <taxon>Streptophyta</taxon>
        <taxon>Embryophyta</taxon>
        <taxon>Bryophyta</taxon>
        <taxon>Sphagnophytina</taxon>
        <taxon>Sphagnopsida</taxon>
        <taxon>Sphagnales</taxon>
        <taxon>Sphagnaceae</taxon>
        <taxon>Sphagnum</taxon>
    </lineage>
</organism>
<evidence type="ECO:0000256" key="1">
    <source>
        <dbReference type="ARBA" id="ARBA00007422"/>
    </source>
</evidence>
<accession>A0ABP0WJB7</accession>
<evidence type="ECO:0000256" key="3">
    <source>
        <dbReference type="ARBA" id="ARBA00023235"/>
    </source>
</evidence>
<evidence type="ECO:0000313" key="6">
    <source>
        <dbReference type="Proteomes" id="UP001497444"/>
    </source>
</evidence>
<keyword evidence="3" id="KW-0413">Isomerase</keyword>
<dbReference type="InterPro" id="IPR035990">
    <property type="entry name" value="TIM_sf"/>
</dbReference>
<dbReference type="PANTHER" id="PTHR21139:SF37">
    <property type="entry name" value="OS01G0841600 PROTEIN"/>
    <property type="match status" value="1"/>
</dbReference>
<dbReference type="Proteomes" id="UP001497444">
    <property type="component" value="Chromosome 18"/>
</dbReference>
<dbReference type="InterPro" id="IPR022896">
    <property type="entry name" value="TrioseP_Isoase_bac/euk"/>
</dbReference>
<evidence type="ECO:0008006" key="7">
    <source>
        <dbReference type="Google" id="ProtNLM"/>
    </source>
</evidence>
<dbReference type="SUPFAM" id="SSF51351">
    <property type="entry name" value="Triosephosphate isomerase (TIM)"/>
    <property type="match status" value="1"/>
</dbReference>
<dbReference type="Pfam" id="PF00121">
    <property type="entry name" value="TIM"/>
    <property type="match status" value="1"/>
</dbReference>
<evidence type="ECO:0000256" key="2">
    <source>
        <dbReference type="ARBA" id="ARBA00011738"/>
    </source>
</evidence>
<dbReference type="PANTHER" id="PTHR21139">
    <property type="entry name" value="TRIOSEPHOSPHATE ISOMERASE"/>
    <property type="match status" value="1"/>
</dbReference>
<reference evidence="5" key="1">
    <citation type="submission" date="2024-02" db="EMBL/GenBank/DDBJ databases">
        <authorList>
            <consortium name="ELIXIR-Norway"/>
            <consortium name="Elixir Norway"/>
        </authorList>
    </citation>
    <scope>NUCLEOTIDE SEQUENCE</scope>
</reference>
<dbReference type="PROSITE" id="PS51440">
    <property type="entry name" value="TIM_2"/>
    <property type="match status" value="1"/>
</dbReference>
<proteinExistence type="inferred from homology"/>
<dbReference type="InterPro" id="IPR013785">
    <property type="entry name" value="Aldolase_TIM"/>
</dbReference>
<keyword evidence="6" id="KW-1185">Reference proteome</keyword>
<comment type="pathway">
    <text evidence="4">Carbohydrate biosynthesis.</text>
</comment>
<dbReference type="HAMAP" id="MF_00147_B">
    <property type="entry name" value="TIM_B"/>
    <property type="match status" value="1"/>
</dbReference>
<name>A0ABP0WJB7_9BRYO</name>
<comment type="subunit">
    <text evidence="2">Homodimer.</text>
</comment>
<gene>
    <name evidence="5" type="ORF">CSSPJE1EN1_LOCUS11291</name>
</gene>
<evidence type="ECO:0000313" key="5">
    <source>
        <dbReference type="EMBL" id="CAK9265813.1"/>
    </source>
</evidence>
<dbReference type="Gene3D" id="3.20.20.70">
    <property type="entry name" value="Aldolase class I"/>
    <property type="match status" value="1"/>
</dbReference>
<sequence>MTRKFFIGGNWKCNGTVDEVKKIVCMLNGGEVPCPNHIETIISPPFIFIPMVKSCLRTDFQVAAQNCWTKKGGAFTGEISAEMLKNLGVPWVILGHSERRTLMHETDQVVAEKVDYALSQGLKVCLCVGESLKERECNETAQVVSRQVQAVAARVGCWANVVIAYEPIWAIGTGKVASPEQAQEVHYNLRKWIDCHISCQVAQDIRIIYGGSVTAANCKQIGGQPDVDGFLVGGASLKEEFIEILNARNTHTHKTC</sequence>
<dbReference type="PROSITE" id="PS00171">
    <property type="entry name" value="TIM_1"/>
    <property type="match status" value="1"/>
</dbReference>